<dbReference type="CDD" id="cd12797">
    <property type="entry name" value="M23_peptidase"/>
    <property type="match status" value="1"/>
</dbReference>
<reference evidence="4" key="1">
    <citation type="submission" date="2023-07" db="EMBL/GenBank/DDBJ databases">
        <title>Novel species isolated from saline lakes on Tibetan Plateau.</title>
        <authorList>
            <person name="Lu H."/>
        </authorList>
    </citation>
    <scope>NUCLEOTIDE SEQUENCE [LARGE SCALE GENOMIC DNA]</scope>
    <source>
        <strain evidence="4">CAK8W</strain>
    </source>
</reference>
<dbReference type="InterPro" id="IPR011055">
    <property type="entry name" value="Dup_hybrid_motif"/>
</dbReference>
<dbReference type="PANTHER" id="PTHR21666">
    <property type="entry name" value="PEPTIDASE-RELATED"/>
    <property type="match status" value="1"/>
</dbReference>
<protein>
    <submittedName>
        <fullName evidence="3">M23 family metallopeptidase</fullName>
    </submittedName>
</protein>
<dbReference type="Proteomes" id="UP001199314">
    <property type="component" value="Unassembled WGS sequence"/>
</dbReference>
<dbReference type="InterPro" id="IPR050570">
    <property type="entry name" value="Cell_wall_metabolism_enzyme"/>
</dbReference>
<name>A0ABS7XKZ3_9FLAO</name>
<dbReference type="RefSeq" id="WP_224461465.1">
    <property type="nucleotide sequence ID" value="NZ_JAIQZE010000009.1"/>
</dbReference>
<dbReference type="PANTHER" id="PTHR21666:SF270">
    <property type="entry name" value="MUREIN HYDROLASE ACTIVATOR ENVC"/>
    <property type="match status" value="1"/>
</dbReference>
<evidence type="ECO:0000313" key="3">
    <source>
        <dbReference type="EMBL" id="MBZ9779118.1"/>
    </source>
</evidence>
<sequence>MKTLPIKLLLLFSLLLVIYSCEKDDSIVKQQNNLKTVALEKAKSFLDQSLEQSKSNPKGSFINSISDNINYEAITNTDEQLVVIPVTTAYKNLYSRIVLLEIEGKLESVILSLNPFENATPSSFSGELLITDTEGKFLKGYKIENNLYLAEYVNNNSKSEYTSNFKNYLTSKDTSGSCEECVYSVCDYCQLDEVIIVVESTPPRIPAPYVSITNLYNTDGGSAETSSNEWDLGGSGSGYTDNTPEPEAEKPCPGDPVPNPEIAPQKGKSGILGGMYGCNRYGGTFSGPDDRNKKHNGVDFRNEEGSPVYAMYDGIVYSTPFDKDAGFMILIQSTLSNGQTIINIYFHLQKENGLEATTNPLNRVTAGQIIGYQGTSGNLKGAIEDGYTESHVHVETRLHDGSFRWNYDNNFNLINTKDYLATKIDENGNLIDNCK</sequence>
<dbReference type="InterPro" id="IPR016047">
    <property type="entry name" value="M23ase_b-sheet_dom"/>
</dbReference>
<organism evidence="3 4">
    <name type="scientific">Psychroflexus longus</name>
    <dbReference type="NCBI Taxonomy" id="2873596"/>
    <lineage>
        <taxon>Bacteria</taxon>
        <taxon>Pseudomonadati</taxon>
        <taxon>Bacteroidota</taxon>
        <taxon>Flavobacteriia</taxon>
        <taxon>Flavobacteriales</taxon>
        <taxon>Flavobacteriaceae</taxon>
        <taxon>Psychroflexus</taxon>
    </lineage>
</organism>
<dbReference type="PROSITE" id="PS51257">
    <property type="entry name" value="PROKAR_LIPOPROTEIN"/>
    <property type="match status" value="1"/>
</dbReference>
<comment type="caution">
    <text evidence="3">The sequence shown here is derived from an EMBL/GenBank/DDBJ whole genome shotgun (WGS) entry which is preliminary data.</text>
</comment>
<evidence type="ECO:0000256" key="1">
    <source>
        <dbReference type="SAM" id="MobiDB-lite"/>
    </source>
</evidence>
<keyword evidence="4" id="KW-1185">Reference proteome</keyword>
<gene>
    <name evidence="3" type="ORF">LB452_09295</name>
</gene>
<feature type="region of interest" description="Disordered" evidence="1">
    <location>
        <begin position="221"/>
        <end position="266"/>
    </location>
</feature>
<proteinExistence type="predicted"/>
<dbReference type="SUPFAM" id="SSF51261">
    <property type="entry name" value="Duplicated hybrid motif"/>
    <property type="match status" value="1"/>
</dbReference>
<dbReference type="EMBL" id="JAIQZE010000009">
    <property type="protein sequence ID" value="MBZ9779118.1"/>
    <property type="molecule type" value="Genomic_DNA"/>
</dbReference>
<dbReference type="Pfam" id="PF01551">
    <property type="entry name" value="Peptidase_M23"/>
    <property type="match status" value="1"/>
</dbReference>
<accession>A0ABS7XKZ3</accession>
<evidence type="ECO:0000259" key="2">
    <source>
        <dbReference type="Pfam" id="PF01551"/>
    </source>
</evidence>
<dbReference type="Gene3D" id="2.70.70.10">
    <property type="entry name" value="Glucose Permease (Domain IIA)"/>
    <property type="match status" value="1"/>
</dbReference>
<evidence type="ECO:0000313" key="4">
    <source>
        <dbReference type="Proteomes" id="UP001199314"/>
    </source>
</evidence>
<feature type="domain" description="M23ase beta-sheet core" evidence="2">
    <location>
        <begin position="294"/>
        <end position="399"/>
    </location>
</feature>